<keyword evidence="4" id="KW-0539">Nucleus</keyword>
<reference evidence="7" key="1">
    <citation type="journal article" date="2023" name="Mol. Biol. Evol.">
        <title>Third-Generation Sequencing Reveals the Adaptive Role of the Epigenome in Three Deep-Sea Polychaetes.</title>
        <authorList>
            <person name="Perez M."/>
            <person name="Aroh O."/>
            <person name="Sun Y."/>
            <person name="Lan Y."/>
            <person name="Juniper S.K."/>
            <person name="Young C.R."/>
            <person name="Angers B."/>
            <person name="Qian P.Y."/>
        </authorList>
    </citation>
    <scope>NUCLEOTIDE SEQUENCE</scope>
    <source>
        <strain evidence="7">P08H-3</strain>
    </source>
</reference>
<feature type="region of interest" description="Disordered" evidence="5">
    <location>
        <begin position="112"/>
        <end position="138"/>
    </location>
</feature>
<evidence type="ECO:0000256" key="3">
    <source>
        <dbReference type="ARBA" id="ARBA00023163"/>
    </source>
</evidence>
<evidence type="ECO:0000256" key="1">
    <source>
        <dbReference type="ARBA" id="ARBA00023015"/>
    </source>
</evidence>
<keyword evidence="8" id="KW-1185">Reference proteome</keyword>
<name>A0AAD9N3F4_9ANNE</name>
<dbReference type="PANTHER" id="PTHR15348">
    <property type="entry name" value="AT-RICH INTERACTIVE DOMAIN-CONTAINING PROTEIN ARID DOMAIN- CONTAINING PROTEIN DEAD RINGER PROTEIN B-CELL REGULATOR OF IGH TRANSCRIPTION BRIGHT"/>
    <property type="match status" value="1"/>
</dbReference>
<evidence type="ECO:0000259" key="6">
    <source>
        <dbReference type="PROSITE" id="PS51011"/>
    </source>
</evidence>
<protein>
    <recommendedName>
        <fullName evidence="6">ARID domain-containing protein</fullName>
    </recommendedName>
</protein>
<dbReference type="PANTHER" id="PTHR15348:SF0">
    <property type="entry name" value="PROTEIN DEAD RINGER"/>
    <property type="match status" value="1"/>
</dbReference>
<dbReference type="PROSITE" id="PS51011">
    <property type="entry name" value="ARID"/>
    <property type="match status" value="1"/>
</dbReference>
<evidence type="ECO:0000256" key="4">
    <source>
        <dbReference type="ARBA" id="ARBA00023242"/>
    </source>
</evidence>
<dbReference type="GO" id="GO:0005634">
    <property type="term" value="C:nucleus"/>
    <property type="evidence" value="ECO:0007669"/>
    <property type="project" value="TreeGrafter"/>
</dbReference>
<dbReference type="SUPFAM" id="SSF46774">
    <property type="entry name" value="ARID-like"/>
    <property type="match status" value="1"/>
</dbReference>
<organism evidence="7 8">
    <name type="scientific">Paralvinella palmiformis</name>
    <dbReference type="NCBI Taxonomy" id="53620"/>
    <lineage>
        <taxon>Eukaryota</taxon>
        <taxon>Metazoa</taxon>
        <taxon>Spiralia</taxon>
        <taxon>Lophotrochozoa</taxon>
        <taxon>Annelida</taxon>
        <taxon>Polychaeta</taxon>
        <taxon>Sedentaria</taxon>
        <taxon>Canalipalpata</taxon>
        <taxon>Terebellida</taxon>
        <taxon>Terebelliformia</taxon>
        <taxon>Alvinellidae</taxon>
        <taxon>Paralvinella</taxon>
    </lineage>
</organism>
<feature type="domain" description="ARID" evidence="6">
    <location>
        <begin position="1"/>
        <end position="66"/>
    </location>
</feature>
<dbReference type="Pfam" id="PF01388">
    <property type="entry name" value="ARID"/>
    <property type="match status" value="1"/>
</dbReference>
<accession>A0AAD9N3F4</accession>
<dbReference type="GO" id="GO:0003677">
    <property type="term" value="F:DNA binding"/>
    <property type="evidence" value="ECO:0007669"/>
    <property type="project" value="UniProtKB-KW"/>
</dbReference>
<dbReference type="InterPro" id="IPR045147">
    <property type="entry name" value="ARI3A/B/C"/>
</dbReference>
<sequence length="327" mass="36173">MAKQTLDLYELFRLVVSKGGLVEVINKKLWREITKGLNLPSSITSAAFTLRTQYMKYLYPFECERLKLSNPAELQAAIDGNRREGRRPSYGYDFSPIPTMIPTPPTPHLNGGFPPHALNGRPNLSTPPKDSPTDLKLGKENSGIWNLKTWSDSPLDLKMGKENSAVWNLKTWSDDDHPMAPVHLASLAERDARAMEAAARAMEEATKRMEEASRATSITSAVTTKTTTTSTPTSTKLSEPLGQPPLKRPMLDDERFMAHLGMPSAHLKITSRAPFGSALVHSNHSLPTMKECAKSKKTRESLGVFLHACVSVRFETSVLGKVFDEAL</sequence>
<evidence type="ECO:0000313" key="7">
    <source>
        <dbReference type="EMBL" id="KAK2152844.1"/>
    </source>
</evidence>
<evidence type="ECO:0000256" key="2">
    <source>
        <dbReference type="ARBA" id="ARBA00023125"/>
    </source>
</evidence>
<dbReference type="InterPro" id="IPR036431">
    <property type="entry name" value="ARID_dom_sf"/>
</dbReference>
<evidence type="ECO:0000313" key="8">
    <source>
        <dbReference type="Proteomes" id="UP001208570"/>
    </source>
</evidence>
<keyword evidence="2" id="KW-0238">DNA-binding</keyword>
<dbReference type="AlphaFoldDB" id="A0AAD9N3F4"/>
<dbReference type="Proteomes" id="UP001208570">
    <property type="component" value="Unassembled WGS sequence"/>
</dbReference>
<dbReference type="InterPro" id="IPR001606">
    <property type="entry name" value="ARID_dom"/>
</dbReference>
<dbReference type="Gene3D" id="1.10.150.60">
    <property type="entry name" value="ARID DNA-binding domain"/>
    <property type="match status" value="1"/>
</dbReference>
<comment type="caution">
    <text evidence="7">The sequence shown here is derived from an EMBL/GenBank/DDBJ whole genome shotgun (WGS) entry which is preliminary data.</text>
</comment>
<dbReference type="GO" id="GO:0006357">
    <property type="term" value="P:regulation of transcription by RNA polymerase II"/>
    <property type="evidence" value="ECO:0007669"/>
    <property type="project" value="InterPro"/>
</dbReference>
<keyword evidence="3" id="KW-0804">Transcription</keyword>
<dbReference type="SMART" id="SM01014">
    <property type="entry name" value="ARID"/>
    <property type="match status" value="1"/>
</dbReference>
<feature type="compositionally biased region" description="Low complexity" evidence="5">
    <location>
        <begin position="216"/>
        <end position="235"/>
    </location>
</feature>
<keyword evidence="1" id="KW-0805">Transcription regulation</keyword>
<gene>
    <name evidence="7" type="ORF">LSH36_316g04006</name>
</gene>
<feature type="region of interest" description="Disordered" evidence="5">
    <location>
        <begin position="208"/>
        <end position="245"/>
    </location>
</feature>
<dbReference type="SMART" id="SM00501">
    <property type="entry name" value="BRIGHT"/>
    <property type="match status" value="1"/>
</dbReference>
<dbReference type="EMBL" id="JAODUP010000316">
    <property type="protein sequence ID" value="KAK2152844.1"/>
    <property type="molecule type" value="Genomic_DNA"/>
</dbReference>
<evidence type="ECO:0000256" key="5">
    <source>
        <dbReference type="SAM" id="MobiDB-lite"/>
    </source>
</evidence>
<proteinExistence type="predicted"/>